<sequence length="515" mass="57031">MSSFGRPLLKNGIPSIHSNHYNGSSKKHSTFTRSDGNIFVGNNEDNKANSGNDISLDGEHHQRCSDQSIEDFVNQHSEENKNKLVVSKAALGDKEDGGGFKAYYMSQGTPIAQDLLMGFNHVNSSCTSNLEGDRRKQKVKKTSVNTNISYNNSFNNISNTYEGYSSKTGSGNLSGAELLRTFSLKTLNGLLKFSGNKKNKRYGVNLKSSQHSVLGDFHSGNKTAAYSIGEGTYDNTHVSISKTQGENGDTVSINSNTQKSSNDTFNINGSDIINGNTKAPTTSIPSLSRKLSRETSEMYVEPDYNVDNKSSNGNSKVVNVNSLENIAEMENENENDVKVQSDIKIQNDIKTKDDNINATNNDQNNSIDSIIHQESSTNHALQNNFVDHFERSSFNQQTKTFQTEQERDVAEKDETLIYSKATLAVNDGPSQDADYYYDQYVENQQTLAILNTIVNSKPLFTIPTIPSINSKIRLNANARLKHSADGMDSISSIRHWCRWYATIDKPTGGILWTNE</sequence>
<organism evidence="2 3">
    <name type="scientific">Zancudomyces culisetae</name>
    <name type="common">Gut fungus</name>
    <name type="synonym">Smittium culisetae</name>
    <dbReference type="NCBI Taxonomy" id="1213189"/>
    <lineage>
        <taxon>Eukaryota</taxon>
        <taxon>Fungi</taxon>
        <taxon>Fungi incertae sedis</taxon>
        <taxon>Zoopagomycota</taxon>
        <taxon>Kickxellomycotina</taxon>
        <taxon>Harpellomycetes</taxon>
        <taxon>Harpellales</taxon>
        <taxon>Legeriomycetaceae</taxon>
        <taxon>Zancudomyces</taxon>
    </lineage>
</organism>
<protein>
    <submittedName>
        <fullName evidence="2">Uncharacterized protein</fullName>
    </submittedName>
</protein>
<comment type="caution">
    <text evidence="2">The sequence shown here is derived from an EMBL/GenBank/DDBJ whole genome shotgun (WGS) entry which is preliminary data.</text>
</comment>
<name>A0A1R1PU93_ZANCU</name>
<dbReference type="EMBL" id="LSSK01000185">
    <property type="protein sequence ID" value="OMH84507.1"/>
    <property type="molecule type" value="Genomic_DNA"/>
</dbReference>
<proteinExistence type="predicted"/>
<feature type="compositionally biased region" description="Polar residues" evidence="1">
    <location>
        <begin position="268"/>
        <end position="286"/>
    </location>
</feature>
<dbReference type="Proteomes" id="UP000188320">
    <property type="component" value="Unassembled WGS sequence"/>
</dbReference>
<evidence type="ECO:0000313" key="3">
    <source>
        <dbReference type="Proteomes" id="UP000188320"/>
    </source>
</evidence>
<feature type="region of interest" description="Disordered" evidence="1">
    <location>
        <begin position="1"/>
        <end position="65"/>
    </location>
</feature>
<evidence type="ECO:0000256" key="1">
    <source>
        <dbReference type="SAM" id="MobiDB-lite"/>
    </source>
</evidence>
<keyword evidence="3" id="KW-1185">Reference proteome</keyword>
<evidence type="ECO:0000313" key="2">
    <source>
        <dbReference type="EMBL" id="OMH84507.1"/>
    </source>
</evidence>
<gene>
    <name evidence="2" type="ORF">AX774_g1966</name>
</gene>
<feature type="region of interest" description="Disordered" evidence="1">
    <location>
        <begin position="268"/>
        <end position="290"/>
    </location>
</feature>
<dbReference type="AlphaFoldDB" id="A0A1R1PU93"/>
<accession>A0A1R1PU93</accession>
<reference evidence="3" key="1">
    <citation type="submission" date="2017-01" db="EMBL/GenBank/DDBJ databases">
        <authorList>
            <person name="Wang Y."/>
            <person name="White M."/>
            <person name="Kvist S."/>
            <person name="Moncalvo J.-M."/>
        </authorList>
    </citation>
    <scope>NUCLEOTIDE SEQUENCE [LARGE SCALE GENOMIC DNA]</scope>
    <source>
        <strain evidence="3">COL-18-3</strain>
    </source>
</reference>